<protein>
    <submittedName>
        <fullName evidence="3">HlyD family efflux transporter periplasmic adaptor subunit</fullName>
    </submittedName>
</protein>
<dbReference type="EMBL" id="SIHO01000001">
    <property type="protein sequence ID" value="TFU05862.1"/>
    <property type="molecule type" value="Genomic_DNA"/>
</dbReference>
<dbReference type="SUPFAM" id="SSF111369">
    <property type="entry name" value="HlyD-like secretion proteins"/>
    <property type="match status" value="1"/>
</dbReference>
<evidence type="ECO:0000256" key="1">
    <source>
        <dbReference type="SAM" id="Phobius"/>
    </source>
</evidence>
<evidence type="ECO:0000259" key="2">
    <source>
        <dbReference type="Pfam" id="PF25881"/>
    </source>
</evidence>
<dbReference type="Proteomes" id="UP000297737">
    <property type="component" value="Unassembled WGS sequence"/>
</dbReference>
<keyword evidence="1" id="KW-1133">Transmembrane helix</keyword>
<organism evidence="3 4">
    <name type="scientific">Glacieibacterium arshaanense</name>
    <dbReference type="NCBI Taxonomy" id="2511025"/>
    <lineage>
        <taxon>Bacteria</taxon>
        <taxon>Pseudomonadati</taxon>
        <taxon>Pseudomonadota</taxon>
        <taxon>Alphaproteobacteria</taxon>
        <taxon>Sphingomonadales</taxon>
        <taxon>Sphingosinicellaceae</taxon>
        <taxon>Glacieibacterium</taxon>
    </lineage>
</organism>
<reference evidence="3 4" key="1">
    <citation type="submission" date="2019-02" db="EMBL/GenBank/DDBJ databases">
        <title>Polymorphobacter sp. isolated from the lake at the Tibet of China.</title>
        <authorList>
            <person name="Li A."/>
        </authorList>
    </citation>
    <scope>NUCLEOTIDE SEQUENCE [LARGE SCALE GENOMIC DNA]</scope>
    <source>
        <strain evidence="3 4">DJ1R-1</strain>
    </source>
</reference>
<keyword evidence="1" id="KW-0812">Transmembrane</keyword>
<dbReference type="RefSeq" id="WP_135244586.1">
    <property type="nucleotide sequence ID" value="NZ_SIHO01000001.1"/>
</dbReference>
<dbReference type="OrthoDB" id="9793801at2"/>
<evidence type="ECO:0000313" key="3">
    <source>
        <dbReference type="EMBL" id="TFU05862.1"/>
    </source>
</evidence>
<keyword evidence="1" id="KW-0472">Membrane</keyword>
<gene>
    <name evidence="3" type="ORF">EUV02_02220</name>
</gene>
<feature type="domain" description="YbhG-like alpha-helical hairpin" evidence="2">
    <location>
        <begin position="100"/>
        <end position="213"/>
    </location>
</feature>
<dbReference type="PANTHER" id="PTHR30438">
    <property type="entry name" value="36 KDA ANTIGEN-RELATED"/>
    <property type="match status" value="1"/>
</dbReference>
<sequence length="345" mass="36710">MTDDTTVGTADADTPPATNRRRLVLLVFLIAVVIIGFGLWRATRPAPDQIQGMVEADEVNVAAKAIGRIASLTAKEGDMVAAGQVLAKLSVPEIAASERQTAAAVTGAKALESLVNTGARPEDIASVKAVWDAAQAVANLAATSSRRADTLFREGVISAQRRDEITAAQLSSAAQAEAARQQYLKLVAGLRQQDKVVAASQVAVAQATADLARTLGSEMQLTAPIGGEVARRLGEVGEVVFPGVPVFQIIDMTRLHVVLNLREDQFNAVKHGTELRGAVPALKLADARFRVEHIAPRGEFATWRATRQSSGYDIHSFEVQVVPMAPIVGLRPGMSVLFDWPQSAR</sequence>
<evidence type="ECO:0000313" key="4">
    <source>
        <dbReference type="Proteomes" id="UP000297737"/>
    </source>
</evidence>
<accession>A0A4Y9EQZ7</accession>
<dbReference type="AlphaFoldDB" id="A0A4Y9EQZ7"/>
<dbReference type="InterPro" id="IPR059052">
    <property type="entry name" value="HH_YbhG-like"/>
</dbReference>
<dbReference type="Gene3D" id="2.40.50.100">
    <property type="match status" value="1"/>
</dbReference>
<name>A0A4Y9EQZ7_9SPHN</name>
<dbReference type="Gene3D" id="2.40.30.170">
    <property type="match status" value="1"/>
</dbReference>
<keyword evidence="4" id="KW-1185">Reference proteome</keyword>
<feature type="transmembrane region" description="Helical" evidence="1">
    <location>
        <begin position="23"/>
        <end position="40"/>
    </location>
</feature>
<comment type="caution">
    <text evidence="3">The sequence shown here is derived from an EMBL/GenBank/DDBJ whole genome shotgun (WGS) entry which is preliminary data.</text>
</comment>
<proteinExistence type="predicted"/>
<dbReference type="Pfam" id="PF25881">
    <property type="entry name" value="HH_YBHG"/>
    <property type="match status" value="1"/>
</dbReference>